<evidence type="ECO:0000313" key="3">
    <source>
        <dbReference type="Proteomes" id="UP000654947"/>
    </source>
</evidence>
<name>A0A919CF90_9ACTN</name>
<accession>A0A919CF90</accession>
<protein>
    <submittedName>
        <fullName evidence="2">Uncharacterized protein</fullName>
    </submittedName>
</protein>
<keyword evidence="3" id="KW-1185">Reference proteome</keyword>
<organism evidence="2 3">
    <name type="scientific">Nocardiopsis kunsanensis</name>
    <dbReference type="NCBI Taxonomy" id="141693"/>
    <lineage>
        <taxon>Bacteria</taxon>
        <taxon>Bacillati</taxon>
        <taxon>Actinomycetota</taxon>
        <taxon>Actinomycetes</taxon>
        <taxon>Streptosporangiales</taxon>
        <taxon>Nocardiopsidaceae</taxon>
        <taxon>Nocardiopsis</taxon>
    </lineage>
</organism>
<comment type="caution">
    <text evidence="2">The sequence shown here is derived from an EMBL/GenBank/DDBJ whole genome shotgun (WGS) entry which is preliminary data.</text>
</comment>
<dbReference type="Proteomes" id="UP000654947">
    <property type="component" value="Unassembled WGS sequence"/>
</dbReference>
<proteinExistence type="predicted"/>
<sequence>MRPPLQVWDGRTHEHGDDLDDLREALLRYVQTPAARLMTNAQTTEARRLTPLERALTPASR</sequence>
<reference evidence="2 3" key="1">
    <citation type="journal article" date="2014" name="Int. J. Syst. Evol. Microbiol.">
        <title>Complete genome sequence of Corynebacterium casei LMG S-19264T (=DSM 44701T), isolated from a smear-ripened cheese.</title>
        <authorList>
            <consortium name="US DOE Joint Genome Institute (JGI-PGF)"/>
            <person name="Walter F."/>
            <person name="Albersmeier A."/>
            <person name="Kalinowski J."/>
            <person name="Ruckert C."/>
        </authorList>
    </citation>
    <scope>NUCLEOTIDE SEQUENCE [LARGE SCALE GENOMIC DNA]</scope>
    <source>
        <strain evidence="2 3">KCTC 19473</strain>
    </source>
</reference>
<dbReference type="AlphaFoldDB" id="A0A919CF90"/>
<evidence type="ECO:0000256" key="1">
    <source>
        <dbReference type="SAM" id="MobiDB-lite"/>
    </source>
</evidence>
<feature type="region of interest" description="Disordered" evidence="1">
    <location>
        <begin position="42"/>
        <end position="61"/>
    </location>
</feature>
<evidence type="ECO:0000313" key="2">
    <source>
        <dbReference type="EMBL" id="GHD16847.1"/>
    </source>
</evidence>
<gene>
    <name evidence="2" type="ORF">GCM10007147_05370</name>
</gene>
<dbReference type="RefSeq" id="WP_193517280.1">
    <property type="nucleotide sequence ID" value="NZ_BMXL01000002.1"/>
</dbReference>
<dbReference type="EMBL" id="BMXL01000002">
    <property type="protein sequence ID" value="GHD16847.1"/>
    <property type="molecule type" value="Genomic_DNA"/>
</dbReference>